<dbReference type="PROSITE" id="PS51409">
    <property type="entry name" value="ARGINASE_2"/>
    <property type="match status" value="1"/>
</dbReference>
<gene>
    <name evidence="3" type="ORF">S01H1_54686</name>
</gene>
<comment type="caution">
    <text evidence="3">The sequence shown here is derived from an EMBL/GenBank/DDBJ whole genome shotgun (WGS) entry which is preliminary data.</text>
</comment>
<dbReference type="Gene3D" id="3.40.800.10">
    <property type="entry name" value="Ureohydrolase domain"/>
    <property type="match status" value="1"/>
</dbReference>
<evidence type="ECO:0000313" key="3">
    <source>
        <dbReference type="EMBL" id="GAG19205.1"/>
    </source>
</evidence>
<reference evidence="3" key="1">
    <citation type="journal article" date="2014" name="Front. Microbiol.">
        <title>High frequency of phylogenetically diverse reductive dehalogenase-homologous genes in deep subseafloor sedimentary metagenomes.</title>
        <authorList>
            <person name="Kawai M."/>
            <person name="Futagami T."/>
            <person name="Toyoda A."/>
            <person name="Takaki Y."/>
            <person name="Nishi S."/>
            <person name="Hori S."/>
            <person name="Arai W."/>
            <person name="Tsubouchi T."/>
            <person name="Morono Y."/>
            <person name="Uchiyama I."/>
            <person name="Ito T."/>
            <person name="Fujiyama A."/>
            <person name="Inagaki F."/>
            <person name="Takami H."/>
        </authorList>
    </citation>
    <scope>NUCLEOTIDE SEQUENCE</scope>
    <source>
        <strain evidence="3">Expedition CK06-06</strain>
    </source>
</reference>
<sequence length="153" mass="17336">MKIIKLPAKNGLGNTDGTELAPNKVVEKLKQEIYLNESGLKPAFKIESIPVNNSNIEQTNQNIHDYLMQNDDVPIIIGGDHSITYACFKAFSKKFQNPGLIIFDAHPDLVNDFSPPTHEDFLRVLIKEGHLKKENIVLVGTRNWHSNEQEFLK</sequence>
<protein>
    <recommendedName>
        <fullName evidence="4">Arginase</fullName>
    </recommendedName>
</protein>
<dbReference type="GO" id="GO:0046872">
    <property type="term" value="F:metal ion binding"/>
    <property type="evidence" value="ECO:0007669"/>
    <property type="project" value="UniProtKB-KW"/>
</dbReference>
<dbReference type="AlphaFoldDB" id="X0VLS9"/>
<keyword evidence="1" id="KW-0479">Metal-binding</keyword>
<evidence type="ECO:0008006" key="4">
    <source>
        <dbReference type="Google" id="ProtNLM"/>
    </source>
</evidence>
<dbReference type="GO" id="GO:0008783">
    <property type="term" value="F:agmatinase activity"/>
    <property type="evidence" value="ECO:0007669"/>
    <property type="project" value="TreeGrafter"/>
</dbReference>
<keyword evidence="2" id="KW-0378">Hydrolase</keyword>
<feature type="non-terminal residue" evidence="3">
    <location>
        <position position="153"/>
    </location>
</feature>
<dbReference type="Pfam" id="PF00491">
    <property type="entry name" value="Arginase"/>
    <property type="match status" value="1"/>
</dbReference>
<evidence type="ECO:0000256" key="1">
    <source>
        <dbReference type="ARBA" id="ARBA00022723"/>
    </source>
</evidence>
<evidence type="ECO:0000256" key="2">
    <source>
        <dbReference type="ARBA" id="ARBA00022801"/>
    </source>
</evidence>
<accession>X0VLS9</accession>
<dbReference type="InterPro" id="IPR006035">
    <property type="entry name" value="Ureohydrolase"/>
</dbReference>
<dbReference type="InterPro" id="IPR023696">
    <property type="entry name" value="Ureohydrolase_dom_sf"/>
</dbReference>
<name>X0VLS9_9ZZZZ</name>
<dbReference type="EMBL" id="BARS01035496">
    <property type="protein sequence ID" value="GAG19205.1"/>
    <property type="molecule type" value="Genomic_DNA"/>
</dbReference>
<dbReference type="SUPFAM" id="SSF52768">
    <property type="entry name" value="Arginase/deacetylase"/>
    <property type="match status" value="1"/>
</dbReference>
<dbReference type="GO" id="GO:0033389">
    <property type="term" value="P:putrescine biosynthetic process from arginine, via agmatine"/>
    <property type="evidence" value="ECO:0007669"/>
    <property type="project" value="TreeGrafter"/>
</dbReference>
<proteinExistence type="predicted"/>
<dbReference type="PANTHER" id="PTHR11358:SF26">
    <property type="entry name" value="GUANIDINO ACID HYDROLASE, MITOCHONDRIAL"/>
    <property type="match status" value="1"/>
</dbReference>
<organism evidence="3">
    <name type="scientific">marine sediment metagenome</name>
    <dbReference type="NCBI Taxonomy" id="412755"/>
    <lineage>
        <taxon>unclassified sequences</taxon>
        <taxon>metagenomes</taxon>
        <taxon>ecological metagenomes</taxon>
    </lineage>
</organism>
<dbReference type="PANTHER" id="PTHR11358">
    <property type="entry name" value="ARGINASE/AGMATINASE"/>
    <property type="match status" value="1"/>
</dbReference>